<dbReference type="PANTHER" id="PTHR33238:SF11">
    <property type="entry name" value="TRANSCRIPTIONAL REGULATOR MNTR"/>
    <property type="match status" value="1"/>
</dbReference>
<proteinExistence type="inferred from homology"/>
<keyword evidence="5" id="KW-0678">Repressor</keyword>
<keyword evidence="15" id="KW-1185">Reference proteome</keyword>
<evidence type="ECO:0000256" key="8">
    <source>
        <dbReference type="ARBA" id="ARBA00023125"/>
    </source>
</evidence>
<organism evidence="14 15">
    <name type="scientific">Pseudoclavibacter helvolus</name>
    <dbReference type="NCBI Taxonomy" id="255205"/>
    <lineage>
        <taxon>Bacteria</taxon>
        <taxon>Bacillati</taxon>
        <taxon>Actinomycetota</taxon>
        <taxon>Actinomycetes</taxon>
        <taxon>Micrococcales</taxon>
        <taxon>Microbacteriaceae</taxon>
        <taxon>Pseudoclavibacter</taxon>
    </lineage>
</organism>
<dbReference type="GO" id="GO:0045892">
    <property type="term" value="P:negative regulation of DNA-templated transcription"/>
    <property type="evidence" value="ECO:0007669"/>
    <property type="project" value="TreeGrafter"/>
</dbReference>
<name>A0A7W4YGS7_9MICO</name>
<dbReference type="SUPFAM" id="SSF47979">
    <property type="entry name" value="Iron-dependent repressor protein, dimerization domain"/>
    <property type="match status" value="1"/>
</dbReference>
<dbReference type="InterPro" id="IPR036390">
    <property type="entry name" value="WH_DNA-bd_sf"/>
</dbReference>
<dbReference type="EMBL" id="JACHWJ010000005">
    <property type="protein sequence ID" value="MBB2958998.1"/>
    <property type="molecule type" value="Genomic_DNA"/>
</dbReference>
<dbReference type="Proteomes" id="UP000545286">
    <property type="component" value="Unassembled WGS sequence"/>
</dbReference>
<dbReference type="InterPro" id="IPR008988">
    <property type="entry name" value="Transcriptional_repressor_C"/>
</dbReference>
<dbReference type="Pfam" id="PF02742">
    <property type="entry name" value="Fe_dep_repr_C"/>
    <property type="match status" value="1"/>
</dbReference>
<evidence type="ECO:0000313" key="15">
    <source>
        <dbReference type="Proteomes" id="UP000545286"/>
    </source>
</evidence>
<comment type="subunit">
    <text evidence="3">Homodimer.</text>
</comment>
<dbReference type="SUPFAM" id="SSF46785">
    <property type="entry name" value="Winged helix' DNA-binding domain"/>
    <property type="match status" value="1"/>
</dbReference>
<keyword evidence="10" id="KW-0804">Transcription</keyword>
<dbReference type="InterPro" id="IPR036421">
    <property type="entry name" value="Fe_dep_repressor_sf"/>
</dbReference>
<keyword evidence="11" id="KW-0464">Manganese</keyword>
<evidence type="ECO:0000259" key="13">
    <source>
        <dbReference type="PROSITE" id="PS50944"/>
    </source>
</evidence>
<evidence type="ECO:0000256" key="10">
    <source>
        <dbReference type="ARBA" id="ARBA00023163"/>
    </source>
</evidence>
<evidence type="ECO:0000256" key="12">
    <source>
        <dbReference type="ARBA" id="ARBA00032593"/>
    </source>
</evidence>
<dbReference type="InterPro" id="IPR038157">
    <property type="entry name" value="FeoA_core_dom"/>
</dbReference>
<keyword evidence="7" id="KW-0805">Transcription regulation</keyword>
<feature type="domain" description="HTH dtxR-type" evidence="13">
    <location>
        <begin position="1"/>
        <end position="68"/>
    </location>
</feature>
<evidence type="ECO:0000256" key="7">
    <source>
        <dbReference type="ARBA" id="ARBA00023015"/>
    </source>
</evidence>
<dbReference type="GO" id="GO:0046914">
    <property type="term" value="F:transition metal ion binding"/>
    <property type="evidence" value="ECO:0007669"/>
    <property type="project" value="InterPro"/>
</dbReference>
<dbReference type="SUPFAM" id="SSF50037">
    <property type="entry name" value="C-terminal domain of transcriptional repressors"/>
    <property type="match status" value="1"/>
</dbReference>
<dbReference type="PROSITE" id="PS50944">
    <property type="entry name" value="HTH_DTXR"/>
    <property type="match status" value="1"/>
</dbReference>
<comment type="similarity">
    <text evidence="2">Belongs to the DtxR/MntR family.</text>
</comment>
<evidence type="ECO:0000256" key="5">
    <source>
        <dbReference type="ARBA" id="ARBA00022491"/>
    </source>
</evidence>
<dbReference type="SMART" id="SM00899">
    <property type="entry name" value="FeoA"/>
    <property type="match status" value="1"/>
</dbReference>
<evidence type="ECO:0000256" key="2">
    <source>
        <dbReference type="ARBA" id="ARBA00007871"/>
    </source>
</evidence>
<dbReference type="OrthoDB" id="9791355at2"/>
<dbReference type="Gene3D" id="2.30.30.90">
    <property type="match status" value="1"/>
</dbReference>
<reference evidence="14 15" key="1">
    <citation type="submission" date="2020-08" db="EMBL/GenBank/DDBJ databases">
        <title>Sequencing the genomes of 1000 actinobacteria strains.</title>
        <authorList>
            <person name="Klenk H.-P."/>
        </authorList>
    </citation>
    <scope>NUCLEOTIDE SEQUENCE [LARGE SCALE GENOMIC DNA]</scope>
    <source>
        <strain evidence="14 15">DSM 20419</strain>
    </source>
</reference>
<evidence type="ECO:0000256" key="6">
    <source>
        <dbReference type="ARBA" id="ARBA00023004"/>
    </source>
</evidence>
<dbReference type="InterPro" id="IPR007167">
    <property type="entry name" value="Fe-transptr_FeoA-like"/>
</dbReference>
<dbReference type="Pfam" id="PF04023">
    <property type="entry name" value="FeoA"/>
    <property type="match status" value="1"/>
</dbReference>
<dbReference type="Gene3D" id="1.10.60.10">
    <property type="entry name" value="Iron dependent repressor, metal binding and dimerisation domain"/>
    <property type="match status" value="1"/>
</dbReference>
<evidence type="ECO:0000256" key="11">
    <source>
        <dbReference type="ARBA" id="ARBA00023211"/>
    </source>
</evidence>
<keyword evidence="9" id="KW-0010">Activator</keyword>
<keyword evidence="4" id="KW-0963">Cytoplasm</keyword>
<dbReference type="PANTHER" id="PTHR33238">
    <property type="entry name" value="IRON (METAL) DEPENDENT REPRESSOR, DTXR FAMILY"/>
    <property type="match status" value="1"/>
</dbReference>
<gene>
    <name evidence="14" type="ORF">FHX72_003150</name>
</gene>
<protein>
    <recommendedName>
        <fullName evidence="12">Manganese transport regulator</fullName>
    </recommendedName>
</protein>
<comment type="subcellular location">
    <subcellularLocation>
        <location evidence="1">Cytoplasm</location>
    </subcellularLocation>
</comment>
<evidence type="ECO:0000256" key="4">
    <source>
        <dbReference type="ARBA" id="ARBA00022490"/>
    </source>
</evidence>
<evidence type="ECO:0000256" key="3">
    <source>
        <dbReference type="ARBA" id="ARBA00011738"/>
    </source>
</evidence>
<comment type="caution">
    <text evidence="14">The sequence shown here is derived from an EMBL/GenBank/DDBJ whole genome shotgun (WGS) entry which is preliminary data.</text>
</comment>
<accession>A0A7W4YGS7</accession>
<dbReference type="AlphaFoldDB" id="A0A7W4YGS7"/>
<dbReference type="SMART" id="SM00529">
    <property type="entry name" value="HTH_DTXR"/>
    <property type="match status" value="1"/>
</dbReference>
<dbReference type="InterPro" id="IPR001367">
    <property type="entry name" value="Fe_dep_repressor"/>
</dbReference>
<keyword evidence="6" id="KW-0408">Iron</keyword>
<dbReference type="GO" id="GO:0046983">
    <property type="term" value="F:protein dimerization activity"/>
    <property type="evidence" value="ECO:0007669"/>
    <property type="project" value="InterPro"/>
</dbReference>
<dbReference type="GO" id="GO:0003700">
    <property type="term" value="F:DNA-binding transcription factor activity"/>
    <property type="evidence" value="ECO:0007669"/>
    <property type="project" value="InterPro"/>
</dbReference>
<dbReference type="Gene3D" id="1.10.10.10">
    <property type="entry name" value="Winged helix-like DNA-binding domain superfamily/Winged helix DNA-binding domain"/>
    <property type="match status" value="1"/>
</dbReference>
<dbReference type="GO" id="GO:0003677">
    <property type="term" value="F:DNA binding"/>
    <property type="evidence" value="ECO:0007669"/>
    <property type="project" value="UniProtKB-KW"/>
</dbReference>
<dbReference type="InterPro" id="IPR022687">
    <property type="entry name" value="HTH_DTXR"/>
</dbReference>
<dbReference type="InterPro" id="IPR036388">
    <property type="entry name" value="WH-like_DNA-bd_sf"/>
</dbReference>
<evidence type="ECO:0000256" key="9">
    <source>
        <dbReference type="ARBA" id="ARBA00023159"/>
    </source>
</evidence>
<dbReference type="GO" id="GO:0005737">
    <property type="term" value="C:cytoplasm"/>
    <property type="evidence" value="ECO:0007669"/>
    <property type="project" value="UniProtKB-SubCell"/>
</dbReference>
<dbReference type="FunFam" id="1.10.60.10:FF:000004">
    <property type="entry name" value="DtxR family transcriptional regulator"/>
    <property type="match status" value="1"/>
</dbReference>
<evidence type="ECO:0000256" key="1">
    <source>
        <dbReference type="ARBA" id="ARBA00004496"/>
    </source>
</evidence>
<dbReference type="InterPro" id="IPR022689">
    <property type="entry name" value="Iron_dep_repressor"/>
</dbReference>
<sequence>MSVSELSVSAQNYLKVVWSLQEWSDAPVTATIVAERLQLRLSTVSEGIRKLADQGLLEHARYGSISLTAEGRAHALTMIRRHRLLETFLVEVLQYGWDEVHDEAENLEHSVSDLMVERIDAMLGHPERDPHGDPIPSAAGEVRIPQAVLLSSLGAGTRVVVERISDSDPELLKYFAAKGVTVGARLEIGESDPYSESMLLSVADAVAVGAADAALPSPVSAPFALGPVAARAVWVTKR</sequence>
<dbReference type="Pfam" id="PF01325">
    <property type="entry name" value="Fe_dep_repress"/>
    <property type="match status" value="1"/>
</dbReference>
<keyword evidence="8" id="KW-0238">DNA-binding</keyword>
<evidence type="ECO:0000313" key="14">
    <source>
        <dbReference type="EMBL" id="MBB2958998.1"/>
    </source>
</evidence>
<dbReference type="RefSeq" id="WP_068483313.1">
    <property type="nucleotide sequence ID" value="NZ_CZJS01000140.1"/>
</dbReference>
<dbReference type="InterPro" id="IPR050536">
    <property type="entry name" value="DtxR_MntR_Metal-Reg"/>
</dbReference>